<reference evidence="2 3" key="1">
    <citation type="submission" date="2023-07" db="EMBL/GenBank/DDBJ databases">
        <title>Genomic Encyclopedia of Type Strains, Phase IV (KMG-IV): sequencing the most valuable type-strain genomes for metagenomic binning, comparative biology and taxonomic classification.</title>
        <authorList>
            <person name="Goeker M."/>
        </authorList>
    </citation>
    <scope>NUCLEOTIDE SEQUENCE [LARGE SCALE GENOMIC DNA]</scope>
    <source>
        <strain evidence="2 3">DSM 19092</strain>
    </source>
</reference>
<keyword evidence="1" id="KW-0812">Transmembrane</keyword>
<evidence type="ECO:0000256" key="1">
    <source>
        <dbReference type="SAM" id="Phobius"/>
    </source>
</evidence>
<feature type="transmembrane region" description="Helical" evidence="1">
    <location>
        <begin position="25"/>
        <end position="44"/>
    </location>
</feature>
<evidence type="ECO:0000313" key="3">
    <source>
        <dbReference type="Proteomes" id="UP001225646"/>
    </source>
</evidence>
<name>A0ABT9VLT4_9BACI</name>
<keyword evidence="3" id="KW-1185">Reference proteome</keyword>
<organism evidence="2 3">
    <name type="scientific">Aeribacillus alveayuensis</name>
    <dbReference type="NCBI Taxonomy" id="279215"/>
    <lineage>
        <taxon>Bacteria</taxon>
        <taxon>Bacillati</taxon>
        <taxon>Bacillota</taxon>
        <taxon>Bacilli</taxon>
        <taxon>Bacillales</taxon>
        <taxon>Bacillaceae</taxon>
        <taxon>Aeribacillus</taxon>
    </lineage>
</organism>
<gene>
    <name evidence="2" type="ORF">J2S06_000895</name>
</gene>
<keyword evidence="1" id="KW-1133">Transmembrane helix</keyword>
<dbReference type="RefSeq" id="WP_419151398.1">
    <property type="nucleotide sequence ID" value="NZ_JAUSTR010000001.1"/>
</dbReference>
<proteinExistence type="predicted"/>
<dbReference type="Proteomes" id="UP001225646">
    <property type="component" value="Unassembled WGS sequence"/>
</dbReference>
<evidence type="ECO:0000313" key="2">
    <source>
        <dbReference type="EMBL" id="MDQ0161825.1"/>
    </source>
</evidence>
<keyword evidence="1" id="KW-0472">Membrane</keyword>
<feature type="transmembrane region" description="Helical" evidence="1">
    <location>
        <begin position="76"/>
        <end position="93"/>
    </location>
</feature>
<protein>
    <submittedName>
        <fullName evidence="2">Uncharacterized protein</fullName>
    </submittedName>
</protein>
<accession>A0ABT9VLT4</accession>
<sequence>MSGLMGGMMGAMLGEMILPEYQTPMIHIMFVIFVGMVCIVLYILQQETGFNRSSFIRGSTSEAVTTPINKIFHNPLLLVIVFLLFFYTYYHVYNELTRYNNVPIKNLPMSPLYDQ</sequence>
<comment type="caution">
    <text evidence="2">The sequence shown here is derived from an EMBL/GenBank/DDBJ whole genome shotgun (WGS) entry which is preliminary data.</text>
</comment>
<dbReference type="EMBL" id="JAUSTR010000001">
    <property type="protein sequence ID" value="MDQ0161825.1"/>
    <property type="molecule type" value="Genomic_DNA"/>
</dbReference>